<organism evidence="1">
    <name type="scientific">Vibrio parahaemolyticus</name>
    <dbReference type="NCBI Taxonomy" id="670"/>
    <lineage>
        <taxon>Bacteria</taxon>
        <taxon>Pseudomonadati</taxon>
        <taxon>Pseudomonadota</taxon>
        <taxon>Gammaproteobacteria</taxon>
        <taxon>Vibrionales</taxon>
        <taxon>Vibrionaceae</taxon>
        <taxon>Vibrio</taxon>
    </lineage>
</organism>
<dbReference type="Gene3D" id="3.10.450.50">
    <property type="match status" value="1"/>
</dbReference>
<dbReference type="AlphaFoldDB" id="A0A8H9JUC9"/>
<name>A0A8H9JUC9_VIBPH</name>
<gene>
    <name evidence="1" type="ORF">I7278_00665</name>
</gene>
<comment type="caution">
    <text evidence="1">The sequence shown here is derived from an EMBL/GenBank/DDBJ whole genome shotgun (WGS) entry which is preliminary data.</text>
</comment>
<proteinExistence type="predicted"/>
<sequence length="78" mass="8962">MNESQTHELKAANLKAIESESMQSEVYTDDEIIHIIEQALKPANRNRPCICGSGKKYKKCCRGDHLVKFNQFKKEHSL</sequence>
<evidence type="ECO:0008006" key="2">
    <source>
        <dbReference type="Google" id="ProtNLM"/>
    </source>
</evidence>
<dbReference type="RefSeq" id="WP_025818832.1">
    <property type="nucleotide sequence ID" value="NZ_JAVKPG010000003.1"/>
</dbReference>
<protein>
    <recommendedName>
        <fullName evidence="2">Zinc chelation protein SecC</fullName>
    </recommendedName>
</protein>
<dbReference type="EMBL" id="DACQKT010000001">
    <property type="protein sequence ID" value="HAS6675314.1"/>
    <property type="molecule type" value="Genomic_DNA"/>
</dbReference>
<dbReference type="Proteomes" id="UP000856022">
    <property type="component" value="Unassembled WGS sequence"/>
</dbReference>
<dbReference type="InterPro" id="IPR004027">
    <property type="entry name" value="SEC_C_motif"/>
</dbReference>
<reference evidence="1" key="1">
    <citation type="journal article" date="2018" name="Genome Biol.">
        <title>SKESA: strategic k-mer extension for scrupulous assemblies.</title>
        <authorList>
            <person name="Souvorov A."/>
            <person name="Agarwala R."/>
            <person name="Lipman D.J."/>
        </authorList>
    </citation>
    <scope>NUCLEOTIDE SEQUENCE</scope>
    <source>
        <strain evidence="1">1930</strain>
    </source>
</reference>
<accession>A0A8H9JUC9</accession>
<reference evidence="1" key="2">
    <citation type="submission" date="2019-12" db="EMBL/GenBank/DDBJ databases">
        <authorList>
            <consortium name="NCBI Pathogen Detection Project"/>
        </authorList>
    </citation>
    <scope>NUCLEOTIDE SEQUENCE</scope>
    <source>
        <strain evidence="1">1930</strain>
    </source>
</reference>
<dbReference type="SUPFAM" id="SSF103642">
    <property type="entry name" value="Sec-C motif"/>
    <property type="match status" value="1"/>
</dbReference>
<evidence type="ECO:0000313" key="1">
    <source>
        <dbReference type="EMBL" id="HAS6675314.1"/>
    </source>
</evidence>
<dbReference type="Pfam" id="PF02810">
    <property type="entry name" value="SEC-C"/>
    <property type="match status" value="1"/>
</dbReference>